<dbReference type="PANTHER" id="PTHR48027">
    <property type="entry name" value="HETEROGENEOUS NUCLEAR RIBONUCLEOPROTEIN 87F-RELATED"/>
    <property type="match status" value="1"/>
</dbReference>
<evidence type="ECO:0000256" key="1">
    <source>
        <dbReference type="ARBA" id="ARBA00022884"/>
    </source>
</evidence>
<dbReference type="PROSITE" id="PS50102">
    <property type="entry name" value="RRM"/>
    <property type="match status" value="1"/>
</dbReference>
<keyword evidence="5" id="KW-0687">Ribonucleoprotein</keyword>
<evidence type="ECO:0000256" key="2">
    <source>
        <dbReference type="PROSITE-ProRule" id="PRU00176"/>
    </source>
</evidence>
<evidence type="ECO:0000313" key="6">
    <source>
        <dbReference type="Proteomes" id="UP000007014"/>
    </source>
</evidence>
<evidence type="ECO:0000259" key="4">
    <source>
        <dbReference type="PROSITE" id="PS50102"/>
    </source>
</evidence>
<organism evidence="5 6">
    <name type="scientific">Cyanidioschyzon merolae (strain NIES-3377 / 10D)</name>
    <name type="common">Unicellular red alga</name>
    <dbReference type="NCBI Taxonomy" id="280699"/>
    <lineage>
        <taxon>Eukaryota</taxon>
        <taxon>Rhodophyta</taxon>
        <taxon>Bangiophyceae</taxon>
        <taxon>Cyanidiales</taxon>
        <taxon>Cyanidiaceae</taxon>
        <taxon>Cyanidioschyzon</taxon>
    </lineage>
</organism>
<dbReference type="KEGG" id="cme:CYME_CMT598C"/>
<evidence type="ECO:0000256" key="3">
    <source>
        <dbReference type="SAM" id="MobiDB-lite"/>
    </source>
</evidence>
<dbReference type="SMART" id="SM00360">
    <property type="entry name" value="RRM"/>
    <property type="match status" value="1"/>
</dbReference>
<sequence length="430" mass="48248">MQALVGALRPTLAGPLDQHTDIRDLLPEQGGFFDWRKVLAGFSKTHPPADKRDSEPCPTGVASENRGAAHCPHSVSPVSVAPVVVRFHSLDEMVAWAFSAPPRILSTEDHTTWNVSAMPNAGPGPTSSRRAQVFVGDLSGNVSERDLVDCFSNYGAVRSAYIKRDPVTGKCVGFGFVEFQHSRDAERARLLAHRLRICSRRIRLGPAYHRRNGYEVVAYEAPRDMTNERLHDFLAQRFDDDVFDPHGTFVVEPERLGPLWYGAERVVRIRFRQSWVADLIVQAGWIEWSPGVRSPVHAAQPYSICRNGVELQFGDGWMPPDALIRPHFDAFGAPIQAVLTVPSRQVAYVIFEASWRGIHAALHSMRKVRTISTRQVWCHHCKVSTEFLLAYGMALEDWRLRQNGRIPHDSHVIYIGCPATLPDLLVDRPC</sequence>
<dbReference type="InterPro" id="IPR052462">
    <property type="entry name" value="SLIRP/GR-RBP-like"/>
</dbReference>
<dbReference type="GO" id="GO:0003723">
    <property type="term" value="F:RNA binding"/>
    <property type="evidence" value="ECO:0007669"/>
    <property type="project" value="UniProtKB-UniRule"/>
</dbReference>
<accession>M1VMS8</accession>
<keyword evidence="1 2" id="KW-0694">RNA-binding</keyword>
<dbReference type="InterPro" id="IPR000504">
    <property type="entry name" value="RRM_dom"/>
</dbReference>
<evidence type="ECO:0000313" key="5">
    <source>
        <dbReference type="EMBL" id="BAM83503.1"/>
    </source>
</evidence>
<feature type="region of interest" description="Disordered" evidence="3">
    <location>
        <begin position="44"/>
        <end position="72"/>
    </location>
</feature>
<dbReference type="HOGENOM" id="CLU_638371_0_0_1"/>
<reference evidence="5 6" key="1">
    <citation type="journal article" date="2004" name="Nature">
        <title>Genome sequence of the ultrasmall unicellular red alga Cyanidioschyzon merolae 10D.</title>
        <authorList>
            <person name="Matsuzaki M."/>
            <person name="Misumi O."/>
            <person name="Shin-i T."/>
            <person name="Maruyama S."/>
            <person name="Takahara M."/>
            <person name="Miyagishima S."/>
            <person name="Mori T."/>
            <person name="Nishida K."/>
            <person name="Yagisawa F."/>
            <person name="Nishida K."/>
            <person name="Yoshida Y."/>
            <person name="Nishimura Y."/>
            <person name="Nakao S."/>
            <person name="Kobayashi T."/>
            <person name="Momoyama Y."/>
            <person name="Higashiyama T."/>
            <person name="Minoda A."/>
            <person name="Sano M."/>
            <person name="Nomoto H."/>
            <person name="Oishi K."/>
            <person name="Hayashi H."/>
            <person name="Ohta F."/>
            <person name="Nishizaka S."/>
            <person name="Haga S."/>
            <person name="Miura S."/>
            <person name="Morishita T."/>
            <person name="Kabeya Y."/>
            <person name="Terasawa K."/>
            <person name="Suzuki Y."/>
            <person name="Ishii Y."/>
            <person name="Asakawa S."/>
            <person name="Takano H."/>
            <person name="Ohta N."/>
            <person name="Kuroiwa H."/>
            <person name="Tanaka K."/>
            <person name="Shimizu N."/>
            <person name="Sugano S."/>
            <person name="Sato N."/>
            <person name="Nozaki H."/>
            <person name="Ogasawara N."/>
            <person name="Kohara Y."/>
            <person name="Kuroiwa T."/>
        </authorList>
    </citation>
    <scope>NUCLEOTIDE SEQUENCE [LARGE SCALE GENOMIC DNA]</scope>
    <source>
        <strain evidence="5 6">10D</strain>
    </source>
</reference>
<feature type="domain" description="RRM" evidence="4">
    <location>
        <begin position="131"/>
        <end position="209"/>
    </location>
</feature>
<name>M1VMS8_CYAM1</name>
<dbReference type="Proteomes" id="UP000007014">
    <property type="component" value="Chromosome 20"/>
</dbReference>
<dbReference type="CDD" id="cd00590">
    <property type="entry name" value="RRM_SF"/>
    <property type="match status" value="1"/>
</dbReference>
<dbReference type="InterPro" id="IPR012677">
    <property type="entry name" value="Nucleotide-bd_a/b_plait_sf"/>
</dbReference>
<dbReference type="Gramene" id="CMT598CT">
    <property type="protein sequence ID" value="CMT598CT"/>
    <property type="gene ID" value="CMT598C"/>
</dbReference>
<dbReference type="STRING" id="280699.M1VMS8"/>
<proteinExistence type="predicted"/>
<dbReference type="RefSeq" id="XP_005539539.1">
    <property type="nucleotide sequence ID" value="XM_005539482.1"/>
</dbReference>
<keyword evidence="6" id="KW-1185">Reference proteome</keyword>
<dbReference type="GeneID" id="16997877"/>
<reference evidence="5 6" key="2">
    <citation type="journal article" date="2007" name="BMC Biol.">
        <title>A 100%-complete sequence reveals unusually simple genomic features in the hot-spring red alga Cyanidioschyzon merolae.</title>
        <authorList>
            <person name="Nozaki H."/>
            <person name="Takano H."/>
            <person name="Misumi O."/>
            <person name="Terasawa K."/>
            <person name="Matsuzaki M."/>
            <person name="Maruyama S."/>
            <person name="Nishida K."/>
            <person name="Yagisawa F."/>
            <person name="Yoshida Y."/>
            <person name="Fujiwara T."/>
            <person name="Takio S."/>
            <person name="Tamura K."/>
            <person name="Chung S.J."/>
            <person name="Nakamura S."/>
            <person name="Kuroiwa H."/>
            <person name="Tanaka K."/>
            <person name="Sato N."/>
            <person name="Kuroiwa T."/>
        </authorList>
    </citation>
    <scope>NUCLEOTIDE SEQUENCE [LARGE SCALE GENOMIC DNA]</scope>
    <source>
        <strain evidence="5 6">10D</strain>
    </source>
</reference>
<dbReference type="Gene3D" id="3.30.70.330">
    <property type="match status" value="1"/>
</dbReference>
<dbReference type="GO" id="GO:1990904">
    <property type="term" value="C:ribonucleoprotein complex"/>
    <property type="evidence" value="ECO:0007669"/>
    <property type="project" value="UniProtKB-KW"/>
</dbReference>
<gene>
    <name evidence="5" type="ORF">CYME_CMT598C</name>
</gene>
<protein>
    <submittedName>
        <fullName evidence="5">Similar to heterogeneous nuclear ribonucleoprotein</fullName>
    </submittedName>
</protein>
<dbReference type="AlphaFoldDB" id="M1VMS8"/>
<dbReference type="Pfam" id="PF00076">
    <property type="entry name" value="RRM_1"/>
    <property type="match status" value="1"/>
</dbReference>
<dbReference type="InterPro" id="IPR035979">
    <property type="entry name" value="RBD_domain_sf"/>
</dbReference>
<dbReference type="EMBL" id="AP006502">
    <property type="protein sequence ID" value="BAM83503.1"/>
    <property type="molecule type" value="Genomic_DNA"/>
</dbReference>
<dbReference type="OrthoDB" id="324at2759"/>
<dbReference type="SUPFAM" id="SSF54928">
    <property type="entry name" value="RNA-binding domain, RBD"/>
    <property type="match status" value="1"/>
</dbReference>